<evidence type="ECO:0000256" key="8">
    <source>
        <dbReference type="ARBA" id="ARBA00023002"/>
    </source>
</evidence>
<keyword evidence="7" id="KW-0274">FAD</keyword>
<dbReference type="Pfam" id="PF00890">
    <property type="entry name" value="FAD_binding_2"/>
    <property type="match status" value="1"/>
</dbReference>
<organism evidence="12 13">
    <name type="scientific">Natranaerovirga hydrolytica</name>
    <dbReference type="NCBI Taxonomy" id="680378"/>
    <lineage>
        <taxon>Bacteria</taxon>
        <taxon>Bacillati</taxon>
        <taxon>Bacillota</taxon>
        <taxon>Clostridia</taxon>
        <taxon>Lachnospirales</taxon>
        <taxon>Natranaerovirgaceae</taxon>
        <taxon>Natranaerovirga</taxon>
    </lineage>
</organism>
<dbReference type="PROSITE" id="PS51257">
    <property type="entry name" value="PROKAR_LIPOPROTEIN"/>
    <property type="match status" value="1"/>
</dbReference>
<comment type="cofactor">
    <cofactor evidence="1">
        <name>FMN</name>
        <dbReference type="ChEBI" id="CHEBI:58210"/>
    </cofactor>
</comment>
<evidence type="ECO:0000313" key="12">
    <source>
        <dbReference type="EMBL" id="TCK98728.1"/>
    </source>
</evidence>
<evidence type="ECO:0000256" key="7">
    <source>
        <dbReference type="ARBA" id="ARBA00022827"/>
    </source>
</evidence>
<evidence type="ECO:0000256" key="10">
    <source>
        <dbReference type="SAM" id="SignalP"/>
    </source>
</evidence>
<comment type="catalytic activity">
    <reaction evidence="9">
        <text>dihydrourocanate + A = urocanate + AH2</text>
        <dbReference type="Rhea" id="RHEA:36059"/>
        <dbReference type="ChEBI" id="CHEBI:13193"/>
        <dbReference type="ChEBI" id="CHEBI:17499"/>
        <dbReference type="ChEBI" id="CHEBI:27247"/>
        <dbReference type="ChEBI" id="CHEBI:72991"/>
        <dbReference type="EC" id="1.3.99.33"/>
    </reaction>
</comment>
<evidence type="ECO:0000256" key="2">
    <source>
        <dbReference type="ARBA" id="ARBA00001974"/>
    </source>
</evidence>
<dbReference type="GO" id="GO:0033765">
    <property type="term" value="F:steroid dehydrogenase activity, acting on the CH-CH group of donors"/>
    <property type="evidence" value="ECO:0007669"/>
    <property type="project" value="UniProtKB-ARBA"/>
</dbReference>
<dbReference type="SUPFAM" id="SSF51905">
    <property type="entry name" value="FAD/NAD(P)-binding domain"/>
    <property type="match status" value="1"/>
</dbReference>
<evidence type="ECO:0000256" key="3">
    <source>
        <dbReference type="ARBA" id="ARBA00008040"/>
    </source>
</evidence>
<evidence type="ECO:0000259" key="11">
    <source>
        <dbReference type="SMART" id="SM00900"/>
    </source>
</evidence>
<evidence type="ECO:0000313" key="13">
    <source>
        <dbReference type="Proteomes" id="UP000294545"/>
    </source>
</evidence>
<accession>A0A4R1MZG0</accession>
<dbReference type="InterPro" id="IPR003953">
    <property type="entry name" value="FAD-dep_OxRdtase_2_FAD-bd"/>
</dbReference>
<dbReference type="SMART" id="SM00900">
    <property type="entry name" value="FMN_bind"/>
    <property type="match status" value="1"/>
</dbReference>
<dbReference type="EC" id="1.3.99.33" evidence="4"/>
<evidence type="ECO:0000256" key="5">
    <source>
        <dbReference type="ARBA" id="ARBA00015872"/>
    </source>
</evidence>
<comment type="caution">
    <text evidence="12">The sequence shown here is derived from an EMBL/GenBank/DDBJ whole genome shotgun (WGS) entry which is preliminary data.</text>
</comment>
<dbReference type="GO" id="GO:0016020">
    <property type="term" value="C:membrane"/>
    <property type="evidence" value="ECO:0007669"/>
    <property type="project" value="InterPro"/>
</dbReference>
<dbReference type="Proteomes" id="UP000294545">
    <property type="component" value="Unassembled WGS sequence"/>
</dbReference>
<evidence type="ECO:0000256" key="6">
    <source>
        <dbReference type="ARBA" id="ARBA00022630"/>
    </source>
</evidence>
<dbReference type="RefSeq" id="WP_132281810.1">
    <property type="nucleotide sequence ID" value="NZ_SMGQ01000011.1"/>
</dbReference>
<proteinExistence type="inferred from homology"/>
<keyword evidence="8" id="KW-0560">Oxidoreductase</keyword>
<dbReference type="SUPFAM" id="SSF56425">
    <property type="entry name" value="Succinate dehydrogenase/fumarate reductase flavoprotein, catalytic domain"/>
    <property type="match status" value="1"/>
</dbReference>
<dbReference type="InterPro" id="IPR050315">
    <property type="entry name" value="FAD-oxidoreductase_2"/>
</dbReference>
<comment type="cofactor">
    <cofactor evidence="2">
        <name>FAD</name>
        <dbReference type="ChEBI" id="CHEBI:57692"/>
    </cofactor>
</comment>
<keyword evidence="13" id="KW-1185">Reference proteome</keyword>
<dbReference type="InterPro" id="IPR007329">
    <property type="entry name" value="FMN-bd"/>
</dbReference>
<comment type="similarity">
    <text evidence="3">Belongs to the FAD-dependent oxidoreductase 2 family. FRD/SDH subfamily.</text>
</comment>
<evidence type="ECO:0000256" key="9">
    <source>
        <dbReference type="ARBA" id="ARBA00049922"/>
    </source>
</evidence>
<dbReference type="PRINTS" id="PR00411">
    <property type="entry name" value="PNDRDTASEI"/>
</dbReference>
<dbReference type="Gene3D" id="3.90.1010.20">
    <property type="match status" value="1"/>
</dbReference>
<dbReference type="Gene3D" id="3.50.50.60">
    <property type="entry name" value="FAD/NAD(P)-binding domain"/>
    <property type="match status" value="2"/>
</dbReference>
<protein>
    <recommendedName>
        <fullName evidence="5">Urocanate reductase</fullName>
        <ecNumber evidence="4">1.3.99.33</ecNumber>
    </recommendedName>
</protein>
<dbReference type="Pfam" id="PF04205">
    <property type="entry name" value="FMN_bind"/>
    <property type="match status" value="1"/>
</dbReference>
<dbReference type="Gene3D" id="3.90.700.10">
    <property type="entry name" value="Succinate dehydrogenase/fumarate reductase flavoprotein, catalytic domain"/>
    <property type="match status" value="1"/>
</dbReference>
<keyword evidence="10" id="KW-0732">Signal</keyword>
<name>A0A4R1MZG0_9FIRM</name>
<feature type="chain" id="PRO_5039544341" description="Urocanate reductase" evidence="10">
    <location>
        <begin position="28"/>
        <end position="633"/>
    </location>
</feature>
<dbReference type="PANTHER" id="PTHR43400:SF7">
    <property type="entry name" value="FAD-DEPENDENT OXIDOREDUCTASE 2 FAD BINDING DOMAIN-CONTAINING PROTEIN"/>
    <property type="match status" value="1"/>
</dbReference>
<feature type="signal peptide" evidence="10">
    <location>
        <begin position="1"/>
        <end position="27"/>
    </location>
</feature>
<reference evidence="12 13" key="1">
    <citation type="submission" date="2019-03" db="EMBL/GenBank/DDBJ databases">
        <title>Genomic Encyclopedia of Type Strains, Phase IV (KMG-IV): sequencing the most valuable type-strain genomes for metagenomic binning, comparative biology and taxonomic classification.</title>
        <authorList>
            <person name="Goeker M."/>
        </authorList>
    </citation>
    <scope>NUCLEOTIDE SEQUENCE [LARGE SCALE GENOMIC DNA]</scope>
    <source>
        <strain evidence="12 13">DSM 24176</strain>
    </source>
</reference>
<gene>
    <name evidence="12" type="ORF">EDC19_1162</name>
</gene>
<sequence length="633" mass="67880">MNSNCKIKKMCSIVLMGVMLLSGCDTTNDQEILNQNLPNGGTYTASETGFGGDITVEVTLDDTGEIIDVKVDAESETESIGDNAALKIAEDIITSQSLGVDTVSGATVTSNAVLIAIEKALIEAGIDVDEWKSREVQKEGIDEEVNVDIIVVGAGGSGTSAALAAAEAGAEVMIIEKTSAVGGNTRLASGFFAVDSYLQREEGLELGVDEAVNRLLEFNAYLSNGPLTRAIVEKSADTIEWLESYGMDFYLQQETTQFAHEDDEYKYKVYHKYVDSTEGFNNIYEYLDEMGVEVRFNASLDSIIQDESGTVKGITAKKSDGGLLTINADATIICTGGFGANLEKVTEIMNTEYLTSIGMPNYGEGISLMEEAGAIDWDGTPLLHACQLAESEVTTESSSEALAGYSISSLTQLLMSPLLWVDSSGTRFVNEDVVYDTAFWSNAAYSVGGKYYFIVDTATLEDYTEGASIRVSNSGPGANMDLDDFVALAEVAVEGGTAYKGSTLEELAEAASMNVNDLKTSVERYNEIVKNQEDTDYNKSADSLVYTVEEGDYYAFECVTVFLGTIGGVKVNQRLEVIDIDYNPIQGLYAAGTDAGGYYQGKGYPPYEGLACGFAWTSGRIAGESAADYANNK</sequence>
<keyword evidence="6" id="KW-0285">Flavoprotein</keyword>
<dbReference type="InterPro" id="IPR027477">
    <property type="entry name" value="Succ_DH/fumarate_Rdtase_cat_sf"/>
</dbReference>
<dbReference type="InterPro" id="IPR036188">
    <property type="entry name" value="FAD/NAD-bd_sf"/>
</dbReference>
<feature type="domain" description="FMN-binding" evidence="11">
    <location>
        <begin position="49"/>
        <end position="124"/>
    </location>
</feature>
<evidence type="ECO:0000256" key="1">
    <source>
        <dbReference type="ARBA" id="ARBA00001917"/>
    </source>
</evidence>
<dbReference type="EMBL" id="SMGQ01000011">
    <property type="protein sequence ID" value="TCK98728.1"/>
    <property type="molecule type" value="Genomic_DNA"/>
</dbReference>
<evidence type="ECO:0000256" key="4">
    <source>
        <dbReference type="ARBA" id="ARBA00013137"/>
    </source>
</evidence>
<dbReference type="GO" id="GO:0010181">
    <property type="term" value="F:FMN binding"/>
    <property type="evidence" value="ECO:0007669"/>
    <property type="project" value="InterPro"/>
</dbReference>
<dbReference type="PANTHER" id="PTHR43400">
    <property type="entry name" value="FUMARATE REDUCTASE"/>
    <property type="match status" value="1"/>
</dbReference>
<dbReference type="OrthoDB" id="1646667at2"/>
<dbReference type="AlphaFoldDB" id="A0A4R1MZG0"/>